<dbReference type="Pfam" id="PF10187">
    <property type="entry name" value="FAM192A_Fyv6_N"/>
    <property type="match status" value="1"/>
</dbReference>
<organism evidence="5">
    <name type="scientific">Lepeophtheirus salmonis</name>
    <name type="common">Salmon louse</name>
    <name type="synonym">Caligus salmonis</name>
    <dbReference type="NCBI Taxonomy" id="72036"/>
    <lineage>
        <taxon>Eukaryota</taxon>
        <taxon>Metazoa</taxon>
        <taxon>Ecdysozoa</taxon>
        <taxon>Arthropoda</taxon>
        <taxon>Crustacea</taxon>
        <taxon>Multicrustacea</taxon>
        <taxon>Hexanauplia</taxon>
        <taxon>Copepoda</taxon>
        <taxon>Siphonostomatoida</taxon>
        <taxon>Caligidae</taxon>
        <taxon>Lepeophtheirus</taxon>
    </lineage>
</organism>
<evidence type="ECO:0000256" key="3">
    <source>
        <dbReference type="SAM" id="MobiDB-lite"/>
    </source>
</evidence>
<feature type="domain" description="FAM192A/Fyv6 N-terminal" evidence="4">
    <location>
        <begin position="5"/>
        <end position="106"/>
    </location>
</feature>
<evidence type="ECO:0000256" key="2">
    <source>
        <dbReference type="ARBA" id="ARBA00023242"/>
    </source>
</evidence>
<feature type="region of interest" description="Disordered" evidence="3">
    <location>
        <begin position="132"/>
        <end position="225"/>
    </location>
</feature>
<dbReference type="InterPro" id="IPR019331">
    <property type="entry name" value="FAM192A/Fyv6_N"/>
</dbReference>
<name>A0A0K2VB57_LEPSM</name>
<protein>
    <recommendedName>
        <fullName evidence="4">FAM192A/Fyv6 N-terminal domain-containing protein</fullName>
    </recommendedName>
</protein>
<accession>A0A0K2VB57</accession>
<feature type="region of interest" description="Disordered" evidence="3">
    <location>
        <begin position="1"/>
        <end position="47"/>
    </location>
</feature>
<reference evidence="5" key="1">
    <citation type="submission" date="2014-05" db="EMBL/GenBank/DDBJ databases">
        <authorList>
            <person name="Chronopoulou M."/>
        </authorList>
    </citation>
    <scope>NUCLEOTIDE SEQUENCE</scope>
    <source>
        <tissue evidence="5">Whole organism</tissue>
    </source>
</reference>
<dbReference type="GO" id="GO:0005634">
    <property type="term" value="C:nucleus"/>
    <property type="evidence" value="ECO:0007669"/>
    <property type="project" value="UniProtKB-SubCell"/>
</dbReference>
<feature type="compositionally biased region" description="Basic and acidic residues" evidence="3">
    <location>
        <begin position="10"/>
        <end position="30"/>
    </location>
</feature>
<comment type="subcellular location">
    <subcellularLocation>
        <location evidence="1">Nucleus</location>
    </subcellularLocation>
</comment>
<dbReference type="InterPro" id="IPR039845">
    <property type="entry name" value="FAM192A"/>
</dbReference>
<dbReference type="OrthoDB" id="75807at2759"/>
<dbReference type="PANTHER" id="PTHR13495:SF0">
    <property type="entry name" value="PSME3-INTERACTING PROTEIN"/>
    <property type="match status" value="1"/>
</dbReference>
<evidence type="ECO:0000256" key="1">
    <source>
        <dbReference type="ARBA" id="ARBA00004123"/>
    </source>
</evidence>
<proteinExistence type="predicted"/>
<feature type="compositionally biased region" description="Basic and acidic residues" evidence="3">
    <location>
        <begin position="180"/>
        <end position="203"/>
    </location>
</feature>
<sequence length="225" mass="25730">MASGFVSENDLEKARQTRQDEWDKVRKESDPEAAPEPEYDSRSLFERLEANREKKQLEWEEAHKLKNQIRGIDDDEADFLDKVSKNIENYEKRIENEELAEIQAYRLIQGRLNEKEESERIKSEIKVMSPIPKVSTKKSAQSNLLKSIVKRPSKGSDTSNVLVKRAKINEDSSKPTTNLTKEHPSSPKKVESEKQNPEPKSITENKGALLGIGDYGTSSEEENED</sequence>
<dbReference type="EMBL" id="HACA01030164">
    <property type="protein sequence ID" value="CDW47525.1"/>
    <property type="molecule type" value="Transcribed_RNA"/>
</dbReference>
<dbReference type="EMBL" id="HACA01030165">
    <property type="protein sequence ID" value="CDW47526.1"/>
    <property type="molecule type" value="Transcribed_RNA"/>
</dbReference>
<keyword evidence="2" id="KW-0539">Nucleus</keyword>
<dbReference type="AlphaFoldDB" id="A0A0K2VB57"/>
<evidence type="ECO:0000313" key="5">
    <source>
        <dbReference type="EMBL" id="CDW47525.1"/>
    </source>
</evidence>
<evidence type="ECO:0000259" key="4">
    <source>
        <dbReference type="Pfam" id="PF10187"/>
    </source>
</evidence>
<dbReference type="PANTHER" id="PTHR13495">
    <property type="entry name" value="NEFA-INTERACTING NUCLEAR PROTEIN NIP30"/>
    <property type="match status" value="1"/>
</dbReference>